<reference evidence="6 7" key="2">
    <citation type="journal article" date="2018" name="Int. J. Syst. Evol. Microbiol.">
        <title>Burkholderia insecticola sp. nov., a gut symbiotic bacterium of the bean bug Riptortus pedestris.</title>
        <authorList>
            <person name="Takeshita K."/>
            <person name="Tamaki H."/>
            <person name="Ohbayashi T."/>
            <person name="Meng X.-Y."/>
            <person name="Sone T."/>
            <person name="Mitani Y."/>
            <person name="Peeters C."/>
            <person name="Kikuchi Y."/>
            <person name="Vandamme P."/>
        </authorList>
    </citation>
    <scope>NUCLEOTIDE SEQUENCE [LARGE SCALE GENOMIC DNA]</scope>
    <source>
        <strain evidence="6">RPE64</strain>
        <plasmid evidence="6 7">p2</plasmid>
    </source>
</reference>
<dbReference type="RefSeq" id="WP_044044195.1">
    <property type="nucleotide sequence ID" value="NC_021295.1"/>
</dbReference>
<keyword evidence="6" id="KW-0614">Plasmid</keyword>
<evidence type="ECO:0000256" key="1">
    <source>
        <dbReference type="ARBA" id="ARBA00010088"/>
    </source>
</evidence>
<dbReference type="GO" id="GO:0004301">
    <property type="term" value="F:epoxide hydrolase activity"/>
    <property type="evidence" value="ECO:0007669"/>
    <property type="project" value="TreeGrafter"/>
</dbReference>
<keyword evidence="3 6" id="KW-0378">Hydrolase</keyword>
<evidence type="ECO:0000259" key="5">
    <source>
        <dbReference type="Pfam" id="PF06441"/>
    </source>
</evidence>
<dbReference type="Proteomes" id="UP000013966">
    <property type="component" value="Plasmid p2"/>
</dbReference>
<sequence length="394" mass="43742">MYARSLNINVHDSQIDDLMQRLRNTRFPAGLDAQQWDDGAGLAFIRRLTDYWQTQFDWRAQEARLNELPNFQASIDGCEIHFVHQKGKGPAPMPLVLTHGWPGSFVEMERVIPLLTDPAAFGGDPADAFHVVVPSLPGFGFSTALQTSGSGAHGIAGMWLELMTKLGYDRFGAQGGDIGAGVSMWLARRFPAQMIGAHVNYIPASFRPPVSDSLCPVTEEERAYLDAVAAWASTEGAYASVQSTKPQTLSYAMTDSPVGLAAWIAEKFRTWSDCNGDIESVFTMDQLLTDISIYWFGHALDASFRIYKENRLRPLVFSLSERVATPLGVAVFPRELPMPPRSWLERVFEVRRWSSMPRGGHFAALEQPELLVEDIRAFFRPLRHAGGYGAGSVD</sequence>
<organism evidence="6 7">
    <name type="scientific">Caballeronia insecticola</name>
    <dbReference type="NCBI Taxonomy" id="758793"/>
    <lineage>
        <taxon>Bacteria</taxon>
        <taxon>Pseudomonadati</taxon>
        <taxon>Pseudomonadota</taxon>
        <taxon>Betaproteobacteria</taxon>
        <taxon>Burkholderiales</taxon>
        <taxon>Burkholderiaceae</taxon>
        <taxon>Caballeronia</taxon>
    </lineage>
</organism>
<accession>A0A060PJL7</accession>
<geneLocation type="plasmid" evidence="6 7">
    <name>p2</name>
</geneLocation>
<evidence type="ECO:0000256" key="3">
    <source>
        <dbReference type="ARBA" id="ARBA00022801"/>
    </source>
</evidence>
<feature type="active site" description="Proton donor" evidence="4">
    <location>
        <position position="307"/>
    </location>
</feature>
<dbReference type="KEGG" id="buo:BRPE64_ECDS02410"/>
<dbReference type="GO" id="GO:0097176">
    <property type="term" value="P:epoxide metabolic process"/>
    <property type="evidence" value="ECO:0007669"/>
    <property type="project" value="TreeGrafter"/>
</dbReference>
<protein>
    <submittedName>
        <fullName evidence="6">Epoxide hydrolase-like protein</fullName>
    </submittedName>
</protein>
<keyword evidence="2" id="KW-0058">Aromatic hydrocarbons catabolism</keyword>
<dbReference type="HOGENOM" id="CLU_019414_0_1_4"/>
<dbReference type="PRINTS" id="PR00412">
    <property type="entry name" value="EPOXHYDRLASE"/>
</dbReference>
<name>A0A060PJL7_9BURK</name>
<evidence type="ECO:0000313" key="7">
    <source>
        <dbReference type="Proteomes" id="UP000013966"/>
    </source>
</evidence>
<dbReference type="InterPro" id="IPR029058">
    <property type="entry name" value="AB_hydrolase_fold"/>
</dbReference>
<dbReference type="InterPro" id="IPR016292">
    <property type="entry name" value="Epoxide_hydrolase"/>
</dbReference>
<evidence type="ECO:0000256" key="4">
    <source>
        <dbReference type="PIRSR" id="PIRSR001112-1"/>
    </source>
</evidence>
<dbReference type="Gene3D" id="3.40.50.1820">
    <property type="entry name" value="alpha/beta hydrolase"/>
    <property type="match status" value="1"/>
</dbReference>
<dbReference type="PANTHER" id="PTHR21661">
    <property type="entry name" value="EPOXIDE HYDROLASE 1-RELATED"/>
    <property type="match status" value="1"/>
</dbReference>
<dbReference type="PANTHER" id="PTHR21661:SF35">
    <property type="entry name" value="EPOXIDE HYDROLASE"/>
    <property type="match status" value="1"/>
</dbReference>
<proteinExistence type="inferred from homology"/>
<feature type="active site" description="Nucleophile" evidence="4">
    <location>
        <position position="177"/>
    </location>
</feature>
<dbReference type="SUPFAM" id="SSF53474">
    <property type="entry name" value="alpha/beta-Hydrolases"/>
    <property type="match status" value="1"/>
</dbReference>
<evidence type="ECO:0000256" key="2">
    <source>
        <dbReference type="ARBA" id="ARBA00022797"/>
    </source>
</evidence>
<evidence type="ECO:0000313" key="6">
    <source>
        <dbReference type="EMBL" id="BAO94123.1"/>
    </source>
</evidence>
<feature type="domain" description="Epoxide hydrolase N-terminal" evidence="5">
    <location>
        <begin position="5"/>
        <end position="108"/>
    </location>
</feature>
<dbReference type="InterPro" id="IPR000639">
    <property type="entry name" value="Epox_hydrolase-like"/>
</dbReference>
<reference evidence="6 7" key="1">
    <citation type="journal article" date="2013" name="Genome Announc.">
        <title>Complete Genome Sequence of Burkholderia sp. Strain RPE64, Bacterial Symbiont of the Bean Bug Riptortus pedestris.</title>
        <authorList>
            <person name="Shibata T.F."/>
            <person name="Maeda T."/>
            <person name="Nikoh N."/>
            <person name="Yamaguchi K."/>
            <person name="Oshima K."/>
            <person name="Hattori M."/>
            <person name="Nishiyama T."/>
            <person name="Hasebe M."/>
            <person name="Fukatsu T."/>
            <person name="Kikuchi Y."/>
            <person name="Shigenobu S."/>
        </authorList>
    </citation>
    <scope>NUCLEOTIDE SEQUENCE [LARGE SCALE GENOMIC DNA]</scope>
    <source>
        <plasmid evidence="6 7">p2</plasmid>
    </source>
</reference>
<feature type="active site" description="Proton acceptor" evidence="4">
    <location>
        <position position="361"/>
    </location>
</feature>
<dbReference type="Pfam" id="PF06441">
    <property type="entry name" value="EHN"/>
    <property type="match status" value="1"/>
</dbReference>
<dbReference type="EMBL" id="AP013062">
    <property type="protein sequence ID" value="BAO94123.1"/>
    <property type="molecule type" value="Genomic_DNA"/>
</dbReference>
<dbReference type="OrthoDB" id="9780765at2"/>
<dbReference type="InterPro" id="IPR010497">
    <property type="entry name" value="Epoxide_hydro_N"/>
</dbReference>
<gene>
    <name evidence="6" type="ORF">BRPE64_ECDS02410</name>
</gene>
<comment type="similarity">
    <text evidence="1">Belongs to the peptidase S33 family.</text>
</comment>
<dbReference type="PIRSF" id="PIRSF001112">
    <property type="entry name" value="Epoxide_hydrolase"/>
    <property type="match status" value="1"/>
</dbReference>
<dbReference type="AlphaFoldDB" id="A0A060PJL7"/>
<keyword evidence="7" id="KW-1185">Reference proteome</keyword>